<dbReference type="InterPro" id="IPR045584">
    <property type="entry name" value="Pilin-like"/>
</dbReference>
<keyword evidence="5" id="KW-0997">Cell inner membrane</keyword>
<dbReference type="Gene3D" id="3.55.40.10">
    <property type="entry name" value="minor pseudopilin epsh domain"/>
    <property type="match status" value="1"/>
</dbReference>
<sequence>MMAPFCPKAPLRPPRMPGTRIWGVSVFPPIPSWCSARRMMERSNRWWWSPRNCLSHRACSVRITTSRRGGSMKSRPTLFFPAYRSGLPCGPVPFRARGFTLVELLVAVSILLILVTIGVPNLRDFILDNQLTSQGNAMISALQVARSEAVKRKVDVVVCPSADAASCSGDWSSSGRIVFVDSDGDDAPDMGEELVRTEDAVADGQGWSRVGGGATFIAFNEIGMSGQQHTLKLTDSRGDTRCVNVALSGRTASVTCP</sequence>
<evidence type="ECO:0000256" key="2">
    <source>
        <dbReference type="ARBA" id="ARBA00021549"/>
    </source>
</evidence>
<dbReference type="GO" id="GO:0015628">
    <property type="term" value="P:protein secretion by the type II secretion system"/>
    <property type="evidence" value="ECO:0007669"/>
    <property type="project" value="InterPro"/>
</dbReference>
<name>A0A6N4DR85_9GAMM</name>
<dbReference type="GO" id="GO:0015627">
    <property type="term" value="C:type II protein secretion system complex"/>
    <property type="evidence" value="ECO:0007669"/>
    <property type="project" value="InterPro"/>
</dbReference>
<dbReference type="NCBIfam" id="TIGR02532">
    <property type="entry name" value="IV_pilin_GFxxxE"/>
    <property type="match status" value="1"/>
</dbReference>
<protein>
    <recommendedName>
        <fullName evidence="2">Type II secretion system protein H</fullName>
    </recommendedName>
    <alternativeName>
        <fullName evidence="10">General secretion pathway protein H</fullName>
    </alternativeName>
</protein>
<evidence type="ECO:0000256" key="8">
    <source>
        <dbReference type="ARBA" id="ARBA00023136"/>
    </source>
</evidence>
<evidence type="ECO:0000256" key="4">
    <source>
        <dbReference type="ARBA" id="ARBA00022481"/>
    </source>
</evidence>
<comment type="similarity">
    <text evidence="9">Belongs to the GSP H family.</text>
</comment>
<keyword evidence="3" id="KW-1003">Cell membrane</keyword>
<evidence type="ECO:0000256" key="7">
    <source>
        <dbReference type="ARBA" id="ARBA00022989"/>
    </source>
</evidence>
<evidence type="ECO:0000256" key="1">
    <source>
        <dbReference type="ARBA" id="ARBA00004377"/>
    </source>
</evidence>
<dbReference type="InterPro" id="IPR022346">
    <property type="entry name" value="T2SS_GspH"/>
</dbReference>
<keyword evidence="8 11" id="KW-0472">Membrane</keyword>
<dbReference type="Pfam" id="PF12019">
    <property type="entry name" value="GspH"/>
    <property type="match status" value="1"/>
</dbReference>
<dbReference type="PROSITE" id="PS00409">
    <property type="entry name" value="PROKAR_NTER_METHYL"/>
    <property type="match status" value="1"/>
</dbReference>
<evidence type="ECO:0000256" key="3">
    <source>
        <dbReference type="ARBA" id="ARBA00022475"/>
    </source>
</evidence>
<dbReference type="GO" id="GO:0005886">
    <property type="term" value="C:plasma membrane"/>
    <property type="evidence" value="ECO:0007669"/>
    <property type="project" value="UniProtKB-SubCell"/>
</dbReference>
<keyword evidence="6 11" id="KW-0812">Transmembrane</keyword>
<proteinExistence type="inferred from homology"/>
<keyword evidence="4" id="KW-0488">Methylation</keyword>
<dbReference type="SUPFAM" id="SSF54523">
    <property type="entry name" value="Pili subunits"/>
    <property type="match status" value="1"/>
</dbReference>
<dbReference type="Proteomes" id="UP000250928">
    <property type="component" value="Unassembled WGS sequence"/>
</dbReference>
<evidence type="ECO:0000313" key="14">
    <source>
        <dbReference type="Proteomes" id="UP000250928"/>
    </source>
</evidence>
<feature type="domain" description="General secretion pathway GspH" evidence="12">
    <location>
        <begin position="135"/>
        <end position="249"/>
    </location>
</feature>
<dbReference type="InterPro" id="IPR012902">
    <property type="entry name" value="N_methyl_site"/>
</dbReference>
<comment type="caution">
    <text evidence="13">The sequence shown here is derived from an EMBL/GenBank/DDBJ whole genome shotgun (WGS) entry which is preliminary data.</text>
</comment>
<comment type="subcellular location">
    <subcellularLocation>
        <location evidence="1">Cell inner membrane</location>
        <topology evidence="1">Single-pass membrane protein</topology>
    </subcellularLocation>
</comment>
<feature type="transmembrane region" description="Helical" evidence="11">
    <location>
        <begin position="101"/>
        <end position="119"/>
    </location>
</feature>
<evidence type="ECO:0000256" key="5">
    <source>
        <dbReference type="ARBA" id="ARBA00022519"/>
    </source>
</evidence>
<dbReference type="EMBL" id="PQCO01000199">
    <property type="protein sequence ID" value="PUE01524.1"/>
    <property type="molecule type" value="Genomic_DNA"/>
</dbReference>
<evidence type="ECO:0000256" key="11">
    <source>
        <dbReference type="SAM" id="Phobius"/>
    </source>
</evidence>
<gene>
    <name evidence="13" type="ORF">C3L24_07725</name>
</gene>
<evidence type="ECO:0000256" key="10">
    <source>
        <dbReference type="ARBA" id="ARBA00030775"/>
    </source>
</evidence>
<evidence type="ECO:0000256" key="9">
    <source>
        <dbReference type="ARBA" id="ARBA00025772"/>
    </source>
</evidence>
<evidence type="ECO:0000256" key="6">
    <source>
        <dbReference type="ARBA" id="ARBA00022692"/>
    </source>
</evidence>
<evidence type="ECO:0000313" key="13">
    <source>
        <dbReference type="EMBL" id="PUE01524.1"/>
    </source>
</evidence>
<accession>A0A6N4DR85</accession>
<dbReference type="AlphaFoldDB" id="A0A6N4DR85"/>
<evidence type="ECO:0000259" key="12">
    <source>
        <dbReference type="Pfam" id="PF12019"/>
    </source>
</evidence>
<reference evidence="13 14" key="1">
    <citation type="submission" date="2018-01" db="EMBL/GenBank/DDBJ databases">
        <title>Novel co-symbiosis in the lucinid bivalve Phacoides pectinatus.</title>
        <authorList>
            <person name="Lim S.J."/>
            <person name="Davis B.G."/>
            <person name="Gill D.E."/>
            <person name="Engel A.S."/>
            <person name="Anderson L.C."/>
            <person name="Campbell B.J."/>
        </authorList>
    </citation>
    <scope>NUCLEOTIDE SEQUENCE [LARGE SCALE GENOMIC DNA]</scope>
    <source>
        <strain evidence="13">N3_P5</strain>
    </source>
</reference>
<organism evidence="13 14">
    <name type="scientific">Candidatus Sedimenticola endophacoides</name>
    <dbReference type="NCBI Taxonomy" id="2548426"/>
    <lineage>
        <taxon>Bacteria</taxon>
        <taxon>Pseudomonadati</taxon>
        <taxon>Pseudomonadota</taxon>
        <taxon>Gammaproteobacteria</taxon>
        <taxon>Chromatiales</taxon>
        <taxon>Sedimenticolaceae</taxon>
        <taxon>Sedimenticola</taxon>
    </lineage>
</organism>
<dbReference type="Pfam" id="PF07963">
    <property type="entry name" value="N_methyl"/>
    <property type="match status" value="1"/>
</dbReference>
<keyword evidence="7 11" id="KW-1133">Transmembrane helix</keyword>